<sequence>MGSSCSATKGQGQKEYVLRPAEPAVVNAVNRTGLELLHVLLADKGTVLNSPVSLVTPLTIAALGSQGETQAGILRAIGAGAFLDSPNGWAEKVRDVVGGLVSSDPKVTVLNKSAIFSERLAPSFVKSNAAADIELQKKPPKVADVNAWCKSATKDKIPEILDNSTPIADDSTVILNALYFKGEWKDRFDESLTRDGEFQGESGKMPCKMMMAKGVDGKFLYCETDTYQAAALPYGKGGHFSAVIVLPRGDSKPTISSFGGEAIPGKAAAPREAALDEVLKSLPDDWASLANPAESGSKLAQMKGALHFPRFKVDFKASLKEQLQSRGMTAAFTPEANFSVMLDSKAQVTDVLQRVTLEVDEVGSVAAAATAVVVSRGIVMEPSFSMTCDRPFIFAIRSSVSNAILFAAAVRAV</sequence>
<dbReference type="AlphaFoldDB" id="A0A7S1RY55"/>
<dbReference type="SUPFAM" id="SSF56574">
    <property type="entry name" value="Serpins"/>
    <property type="match status" value="1"/>
</dbReference>
<organism evidence="4">
    <name type="scientific">Alexandrium catenella</name>
    <name type="common">Red tide dinoflagellate</name>
    <name type="synonym">Gonyaulax catenella</name>
    <dbReference type="NCBI Taxonomy" id="2925"/>
    <lineage>
        <taxon>Eukaryota</taxon>
        <taxon>Sar</taxon>
        <taxon>Alveolata</taxon>
        <taxon>Dinophyceae</taxon>
        <taxon>Gonyaulacales</taxon>
        <taxon>Pyrocystaceae</taxon>
        <taxon>Alexandrium</taxon>
    </lineage>
</organism>
<dbReference type="GO" id="GO:0004867">
    <property type="term" value="F:serine-type endopeptidase inhibitor activity"/>
    <property type="evidence" value="ECO:0007669"/>
    <property type="project" value="InterPro"/>
</dbReference>
<dbReference type="InterPro" id="IPR023796">
    <property type="entry name" value="Serpin_dom"/>
</dbReference>
<evidence type="ECO:0000313" key="4">
    <source>
        <dbReference type="EMBL" id="CAD9178785.1"/>
    </source>
</evidence>
<evidence type="ECO:0000259" key="3">
    <source>
        <dbReference type="SMART" id="SM00093"/>
    </source>
</evidence>
<dbReference type="InterPro" id="IPR042185">
    <property type="entry name" value="Serpin_sf_2"/>
</dbReference>
<reference evidence="4" key="1">
    <citation type="submission" date="2021-01" db="EMBL/GenBank/DDBJ databases">
        <authorList>
            <person name="Corre E."/>
            <person name="Pelletier E."/>
            <person name="Niang G."/>
            <person name="Scheremetjew M."/>
            <person name="Finn R."/>
            <person name="Kale V."/>
            <person name="Holt S."/>
            <person name="Cochrane G."/>
            <person name="Meng A."/>
            <person name="Brown T."/>
            <person name="Cohen L."/>
        </authorList>
    </citation>
    <scope>NUCLEOTIDE SEQUENCE</scope>
    <source>
        <strain evidence="4">OF101</strain>
    </source>
</reference>
<accession>A0A7S1RY55</accession>
<name>A0A7S1RY55_ALECA</name>
<dbReference type="SMART" id="SM00093">
    <property type="entry name" value="SERPIN"/>
    <property type="match status" value="1"/>
</dbReference>
<dbReference type="PANTHER" id="PTHR11461">
    <property type="entry name" value="SERINE PROTEASE INHIBITOR, SERPIN"/>
    <property type="match status" value="1"/>
</dbReference>
<dbReference type="Pfam" id="PF00079">
    <property type="entry name" value="Serpin"/>
    <property type="match status" value="1"/>
</dbReference>
<dbReference type="EMBL" id="HBGE01093300">
    <property type="protein sequence ID" value="CAD9178785.1"/>
    <property type="molecule type" value="Transcribed_RNA"/>
</dbReference>
<protein>
    <recommendedName>
        <fullName evidence="3">Serpin domain-containing protein</fullName>
    </recommendedName>
</protein>
<comment type="similarity">
    <text evidence="1 2">Belongs to the serpin family.</text>
</comment>
<proteinExistence type="inferred from homology"/>
<dbReference type="InterPro" id="IPR042178">
    <property type="entry name" value="Serpin_sf_1"/>
</dbReference>
<dbReference type="InterPro" id="IPR000215">
    <property type="entry name" value="Serpin_fam"/>
</dbReference>
<dbReference type="GO" id="GO:0005615">
    <property type="term" value="C:extracellular space"/>
    <property type="evidence" value="ECO:0007669"/>
    <property type="project" value="InterPro"/>
</dbReference>
<dbReference type="Gene3D" id="2.30.39.10">
    <property type="entry name" value="Alpha-1-antitrypsin, domain 1"/>
    <property type="match status" value="1"/>
</dbReference>
<evidence type="ECO:0000256" key="2">
    <source>
        <dbReference type="RuleBase" id="RU000411"/>
    </source>
</evidence>
<feature type="domain" description="Serpin" evidence="3">
    <location>
        <begin position="34"/>
        <end position="413"/>
    </location>
</feature>
<dbReference type="PANTHER" id="PTHR11461:SF211">
    <property type="entry name" value="GH10112P-RELATED"/>
    <property type="match status" value="1"/>
</dbReference>
<dbReference type="Gene3D" id="3.30.497.10">
    <property type="entry name" value="Antithrombin, subunit I, domain 2"/>
    <property type="match status" value="1"/>
</dbReference>
<evidence type="ECO:0000256" key="1">
    <source>
        <dbReference type="ARBA" id="ARBA00009500"/>
    </source>
</evidence>
<dbReference type="InterPro" id="IPR036186">
    <property type="entry name" value="Serpin_sf"/>
</dbReference>
<gene>
    <name evidence="4" type="ORF">ACAT0790_LOCUS55557</name>
</gene>